<evidence type="ECO:0000313" key="3">
    <source>
        <dbReference type="Proteomes" id="UP000320593"/>
    </source>
</evidence>
<sequence>MLGLDAIKAVGVGAINTITIETRKPVAGLLGAPYLQKAGLDLSGLDEAVCILAGSVTEVAREFPANVNVAAALSLAGIGADRTRMEVWADPALQRNLHTVRVTSDSSDFTMQIQNRPSAENPATGKITPQSVIALLKDLSTVLRVGT</sequence>
<dbReference type="GO" id="GO:0033735">
    <property type="term" value="F:aspartate dehydrogenase [NAD(P)+] activity"/>
    <property type="evidence" value="ECO:0007669"/>
    <property type="project" value="InterPro"/>
</dbReference>
<dbReference type="InterPro" id="IPR002811">
    <property type="entry name" value="Asp_DH"/>
</dbReference>
<feature type="domain" description="Aspartate dehydrogenase" evidence="1">
    <location>
        <begin position="46"/>
        <end position="133"/>
    </location>
</feature>
<dbReference type="PANTHER" id="PTHR31873:SF6">
    <property type="entry name" value="ASPARTATE DEHYDROGENASE DOMAIN-CONTAINING PROTEIN"/>
    <property type="match status" value="1"/>
</dbReference>
<comment type="caution">
    <text evidence="2">The sequence shown here is derived from an EMBL/GenBank/DDBJ whole genome shotgun (WGS) entry which is preliminary data.</text>
</comment>
<keyword evidence="3" id="KW-1185">Reference proteome</keyword>
<dbReference type="Gene3D" id="3.30.360.10">
    <property type="entry name" value="Dihydrodipicolinate Reductase, domain 2"/>
    <property type="match status" value="1"/>
</dbReference>
<dbReference type="GO" id="GO:0009435">
    <property type="term" value="P:NAD+ biosynthetic process"/>
    <property type="evidence" value="ECO:0007669"/>
    <property type="project" value="InterPro"/>
</dbReference>
<accession>A0A562STQ5</accession>
<dbReference type="Pfam" id="PF01958">
    <property type="entry name" value="Asp_DH_C"/>
    <property type="match status" value="1"/>
</dbReference>
<dbReference type="Proteomes" id="UP000320593">
    <property type="component" value="Unassembled WGS sequence"/>
</dbReference>
<dbReference type="AlphaFoldDB" id="A0A562STQ5"/>
<organism evidence="2 3">
    <name type="scientific">Roseibium hamelinense</name>
    <dbReference type="NCBI Taxonomy" id="150831"/>
    <lineage>
        <taxon>Bacteria</taxon>
        <taxon>Pseudomonadati</taxon>
        <taxon>Pseudomonadota</taxon>
        <taxon>Alphaproteobacteria</taxon>
        <taxon>Hyphomicrobiales</taxon>
        <taxon>Stappiaceae</taxon>
        <taxon>Roseibium</taxon>
    </lineage>
</organism>
<evidence type="ECO:0000259" key="1">
    <source>
        <dbReference type="Pfam" id="PF01958"/>
    </source>
</evidence>
<protein>
    <submittedName>
        <fullName evidence="2">Aspartate dehydrogenase</fullName>
    </submittedName>
</protein>
<evidence type="ECO:0000313" key="2">
    <source>
        <dbReference type="EMBL" id="TWI84739.1"/>
    </source>
</evidence>
<reference evidence="2 3" key="1">
    <citation type="submission" date="2019-07" db="EMBL/GenBank/DDBJ databases">
        <title>Genomic Encyclopedia of Archaeal and Bacterial Type Strains, Phase II (KMG-II): from individual species to whole genera.</title>
        <authorList>
            <person name="Goeker M."/>
        </authorList>
    </citation>
    <scope>NUCLEOTIDE SEQUENCE [LARGE SCALE GENOMIC DNA]</scope>
    <source>
        <strain evidence="2 3">ATCC BAA-252</strain>
    </source>
</reference>
<dbReference type="PANTHER" id="PTHR31873">
    <property type="entry name" value="L-ASPARTATE DEHYDROGENASE-RELATED"/>
    <property type="match status" value="1"/>
</dbReference>
<proteinExistence type="predicted"/>
<dbReference type="SUPFAM" id="SSF55347">
    <property type="entry name" value="Glyceraldehyde-3-phosphate dehydrogenase-like, C-terminal domain"/>
    <property type="match status" value="1"/>
</dbReference>
<dbReference type="EMBL" id="VLLF01000007">
    <property type="protein sequence ID" value="TWI84739.1"/>
    <property type="molecule type" value="Genomic_DNA"/>
</dbReference>
<gene>
    <name evidence="2" type="ORF">JM93_03075</name>
</gene>
<name>A0A562STQ5_9HYPH</name>